<keyword evidence="5 9" id="KW-0808">Transferase</keyword>
<dbReference type="InterPro" id="IPR008332">
    <property type="entry name" value="MethylG_MeTrfase_N"/>
</dbReference>
<keyword evidence="13" id="KW-1185">Reference proteome</keyword>
<evidence type="ECO:0000259" key="11">
    <source>
        <dbReference type="Pfam" id="PF02870"/>
    </source>
</evidence>
<dbReference type="PROSITE" id="PS00374">
    <property type="entry name" value="MGMT"/>
    <property type="match status" value="1"/>
</dbReference>
<comment type="similarity">
    <text evidence="2 9">Belongs to the MGMT family.</text>
</comment>
<evidence type="ECO:0000256" key="8">
    <source>
        <dbReference type="ARBA" id="ARBA00049348"/>
    </source>
</evidence>
<dbReference type="InterPro" id="IPR036388">
    <property type="entry name" value="WH-like_DNA-bd_sf"/>
</dbReference>
<evidence type="ECO:0000256" key="7">
    <source>
        <dbReference type="ARBA" id="ARBA00023204"/>
    </source>
</evidence>
<sequence length="157" mass="17377">MYYHYMQSPVGRLLLAGDGAGLSRISFPTGKKPYAPEPGWQENPEALQPVMRELDAYFEGRLKRFSLKLALNVTPFQEKVLRALQDVPYGQTVSYGELARRVGNPKASRAVGMANARNPIPIVIPCHRVIGSSGRLTGYGGGLEIKQTLLDLERRHA</sequence>
<evidence type="ECO:0000256" key="1">
    <source>
        <dbReference type="ARBA" id="ARBA00001286"/>
    </source>
</evidence>
<dbReference type="NCBIfam" id="TIGR00589">
    <property type="entry name" value="ogt"/>
    <property type="match status" value="1"/>
</dbReference>
<keyword evidence="7 9" id="KW-0234">DNA repair</keyword>
<dbReference type="InterPro" id="IPR036631">
    <property type="entry name" value="MGMT_N_sf"/>
</dbReference>
<dbReference type="PANTHER" id="PTHR10815:SF5">
    <property type="entry name" value="METHYLATED-DNA--PROTEIN-CYSTEINE METHYLTRANSFERASE"/>
    <property type="match status" value="1"/>
</dbReference>
<dbReference type="CDD" id="cd06445">
    <property type="entry name" value="ATase"/>
    <property type="match status" value="1"/>
</dbReference>
<name>A0A401FY29_9BACT</name>
<dbReference type="GO" id="GO:0006307">
    <property type="term" value="P:DNA alkylation repair"/>
    <property type="evidence" value="ECO:0007669"/>
    <property type="project" value="UniProtKB-UniRule"/>
</dbReference>
<dbReference type="FunFam" id="1.10.10.10:FF:000214">
    <property type="entry name" value="Methylated-DNA--protein-cysteine methyltransferase"/>
    <property type="match status" value="1"/>
</dbReference>
<dbReference type="Pfam" id="PF02870">
    <property type="entry name" value="Methyltransf_1N"/>
    <property type="match status" value="1"/>
</dbReference>
<dbReference type="InterPro" id="IPR036217">
    <property type="entry name" value="MethylDNA_cys_MeTrfase_DNAb"/>
</dbReference>
<dbReference type="OrthoDB" id="9802228at2"/>
<dbReference type="Gene3D" id="1.10.10.10">
    <property type="entry name" value="Winged helix-like DNA-binding domain superfamily/Winged helix DNA-binding domain"/>
    <property type="match status" value="1"/>
</dbReference>
<dbReference type="GO" id="GO:0005737">
    <property type="term" value="C:cytoplasm"/>
    <property type="evidence" value="ECO:0007669"/>
    <property type="project" value="UniProtKB-SubCell"/>
</dbReference>
<dbReference type="Gene3D" id="3.30.160.70">
    <property type="entry name" value="Methylated DNA-protein cysteine methyltransferase domain"/>
    <property type="match status" value="1"/>
</dbReference>
<reference evidence="13" key="2">
    <citation type="submission" date="2019-01" db="EMBL/GenBank/DDBJ databases">
        <title>Genome sequence of Desulfonema ishimotonii strain Tokyo 01.</title>
        <authorList>
            <person name="Fukui M."/>
        </authorList>
    </citation>
    <scope>NUCLEOTIDE SEQUENCE [LARGE SCALE GENOMIC DNA]</scope>
    <source>
        <strain evidence="13">Tokyo 01</strain>
    </source>
</reference>
<feature type="active site" description="Nucleophile; methyl group acceptor" evidence="9">
    <location>
        <position position="126"/>
    </location>
</feature>
<dbReference type="RefSeq" id="WP_124329103.1">
    <property type="nucleotide sequence ID" value="NZ_BEXT01000001.1"/>
</dbReference>
<protein>
    <recommendedName>
        <fullName evidence="9">Methylated-DNA--protein-cysteine methyltransferase</fullName>
        <ecNumber evidence="9">2.1.1.63</ecNumber>
    </recommendedName>
    <alternativeName>
        <fullName evidence="9">6-O-methylguanine-DNA methyltransferase</fullName>
        <shortName evidence="9">MGMT</shortName>
    </alternativeName>
    <alternativeName>
        <fullName evidence="9">O-6-methylguanine-DNA-alkyltransferase</fullName>
    </alternativeName>
</protein>
<dbReference type="EMBL" id="BEXT01000001">
    <property type="protein sequence ID" value="GBC61871.1"/>
    <property type="molecule type" value="Genomic_DNA"/>
</dbReference>
<dbReference type="InterPro" id="IPR023546">
    <property type="entry name" value="MGMT"/>
</dbReference>
<dbReference type="Proteomes" id="UP000288096">
    <property type="component" value="Unassembled WGS sequence"/>
</dbReference>
<evidence type="ECO:0000256" key="4">
    <source>
        <dbReference type="ARBA" id="ARBA00022603"/>
    </source>
</evidence>
<dbReference type="EC" id="2.1.1.63" evidence="9"/>
<dbReference type="GO" id="GO:0003908">
    <property type="term" value="F:methylated-DNA-[protein]-cysteine S-methyltransferase activity"/>
    <property type="evidence" value="ECO:0007669"/>
    <property type="project" value="UniProtKB-UniRule"/>
</dbReference>
<dbReference type="InterPro" id="IPR014048">
    <property type="entry name" value="MethylDNA_cys_MeTrfase_DNA-bd"/>
</dbReference>
<dbReference type="HAMAP" id="MF_00772">
    <property type="entry name" value="OGT"/>
    <property type="match status" value="1"/>
</dbReference>
<comment type="miscellaneous">
    <text evidence="9">This enzyme catalyzes only one turnover and therefore is not strictly catalytic. According to one definition, an enzyme is a biocatalyst that acts repeatedly and over many reaction cycles.</text>
</comment>
<comment type="subcellular location">
    <subcellularLocation>
        <location evidence="9">Cytoplasm</location>
    </subcellularLocation>
</comment>
<evidence type="ECO:0000256" key="9">
    <source>
        <dbReference type="HAMAP-Rule" id="MF_00772"/>
    </source>
</evidence>
<evidence type="ECO:0000259" key="10">
    <source>
        <dbReference type="Pfam" id="PF01035"/>
    </source>
</evidence>
<accession>A0A401FY29</accession>
<feature type="domain" description="Methylguanine DNA methyltransferase ribonuclease-like" evidence="11">
    <location>
        <begin position="1"/>
        <end position="71"/>
    </location>
</feature>
<dbReference type="SUPFAM" id="SSF53155">
    <property type="entry name" value="Methylated DNA-protein cysteine methyltransferase domain"/>
    <property type="match status" value="1"/>
</dbReference>
<evidence type="ECO:0000313" key="12">
    <source>
        <dbReference type="EMBL" id="GBC61871.1"/>
    </source>
</evidence>
<comment type="function">
    <text evidence="9">Involved in the cellular defense against the biological effects of O6-methylguanine (O6-MeG) and O4-methylthymine (O4-MeT) in DNA. Repairs the methylated nucleobase in DNA by stoichiometrically transferring the methyl group to a cysteine residue in the enzyme. This is a suicide reaction: the enzyme is irreversibly inactivated.</text>
</comment>
<dbReference type="SUPFAM" id="SSF46767">
    <property type="entry name" value="Methylated DNA-protein cysteine methyltransferase, C-terminal domain"/>
    <property type="match status" value="1"/>
</dbReference>
<keyword evidence="3 9" id="KW-0963">Cytoplasm</keyword>
<dbReference type="InterPro" id="IPR001497">
    <property type="entry name" value="MethylDNA_cys_MeTrfase_AS"/>
</dbReference>
<reference evidence="13" key="1">
    <citation type="submission" date="2017-11" db="EMBL/GenBank/DDBJ databases">
        <authorList>
            <person name="Watanabe M."/>
            <person name="Kojima H."/>
        </authorList>
    </citation>
    <scope>NUCLEOTIDE SEQUENCE [LARGE SCALE GENOMIC DNA]</scope>
    <source>
        <strain evidence="13">Tokyo 01</strain>
    </source>
</reference>
<feature type="domain" description="Methylated-DNA-[protein]-cysteine S-methyltransferase DNA binding" evidence="10">
    <location>
        <begin position="75"/>
        <end position="154"/>
    </location>
</feature>
<proteinExistence type="inferred from homology"/>
<comment type="caution">
    <text evidence="12">The sequence shown here is derived from an EMBL/GenBank/DDBJ whole genome shotgun (WGS) entry which is preliminary data.</text>
</comment>
<gene>
    <name evidence="12" type="ORF">DENIS_2833</name>
</gene>
<comment type="catalytic activity">
    <reaction evidence="8 9">
        <text>a 6-O-methyl-2'-deoxyguanosine in DNA + L-cysteinyl-[protein] = S-methyl-L-cysteinyl-[protein] + a 2'-deoxyguanosine in DNA</text>
        <dbReference type="Rhea" id="RHEA:24000"/>
        <dbReference type="Rhea" id="RHEA-COMP:10131"/>
        <dbReference type="Rhea" id="RHEA-COMP:10132"/>
        <dbReference type="Rhea" id="RHEA-COMP:11367"/>
        <dbReference type="Rhea" id="RHEA-COMP:11368"/>
        <dbReference type="ChEBI" id="CHEBI:29950"/>
        <dbReference type="ChEBI" id="CHEBI:82612"/>
        <dbReference type="ChEBI" id="CHEBI:85445"/>
        <dbReference type="ChEBI" id="CHEBI:85448"/>
        <dbReference type="EC" id="2.1.1.63"/>
    </reaction>
</comment>
<keyword evidence="6 9" id="KW-0227">DNA damage</keyword>
<dbReference type="PANTHER" id="PTHR10815">
    <property type="entry name" value="METHYLATED-DNA--PROTEIN-CYSTEINE METHYLTRANSFERASE"/>
    <property type="match status" value="1"/>
</dbReference>
<evidence type="ECO:0000256" key="6">
    <source>
        <dbReference type="ARBA" id="ARBA00022763"/>
    </source>
</evidence>
<organism evidence="12 13">
    <name type="scientific">Desulfonema ishimotonii</name>
    <dbReference type="NCBI Taxonomy" id="45657"/>
    <lineage>
        <taxon>Bacteria</taxon>
        <taxon>Pseudomonadati</taxon>
        <taxon>Thermodesulfobacteriota</taxon>
        <taxon>Desulfobacteria</taxon>
        <taxon>Desulfobacterales</taxon>
        <taxon>Desulfococcaceae</taxon>
        <taxon>Desulfonema</taxon>
    </lineage>
</organism>
<dbReference type="AlphaFoldDB" id="A0A401FY29"/>
<keyword evidence="4 9" id="KW-0489">Methyltransferase</keyword>
<evidence type="ECO:0000256" key="3">
    <source>
        <dbReference type="ARBA" id="ARBA00022490"/>
    </source>
</evidence>
<evidence type="ECO:0000256" key="5">
    <source>
        <dbReference type="ARBA" id="ARBA00022679"/>
    </source>
</evidence>
<evidence type="ECO:0000313" key="13">
    <source>
        <dbReference type="Proteomes" id="UP000288096"/>
    </source>
</evidence>
<dbReference type="Pfam" id="PF01035">
    <property type="entry name" value="DNA_binding_1"/>
    <property type="match status" value="1"/>
</dbReference>
<dbReference type="GO" id="GO:0032259">
    <property type="term" value="P:methylation"/>
    <property type="evidence" value="ECO:0007669"/>
    <property type="project" value="UniProtKB-KW"/>
</dbReference>
<comment type="catalytic activity">
    <reaction evidence="1 9">
        <text>a 4-O-methyl-thymidine in DNA + L-cysteinyl-[protein] = a thymidine in DNA + S-methyl-L-cysteinyl-[protein]</text>
        <dbReference type="Rhea" id="RHEA:53428"/>
        <dbReference type="Rhea" id="RHEA-COMP:10131"/>
        <dbReference type="Rhea" id="RHEA-COMP:10132"/>
        <dbReference type="Rhea" id="RHEA-COMP:13555"/>
        <dbReference type="Rhea" id="RHEA-COMP:13556"/>
        <dbReference type="ChEBI" id="CHEBI:29950"/>
        <dbReference type="ChEBI" id="CHEBI:82612"/>
        <dbReference type="ChEBI" id="CHEBI:137386"/>
        <dbReference type="ChEBI" id="CHEBI:137387"/>
        <dbReference type="EC" id="2.1.1.63"/>
    </reaction>
</comment>
<evidence type="ECO:0000256" key="2">
    <source>
        <dbReference type="ARBA" id="ARBA00008711"/>
    </source>
</evidence>